<organism evidence="1 2">
    <name type="scientific">Platysternon megacephalum</name>
    <name type="common">big-headed turtle</name>
    <dbReference type="NCBI Taxonomy" id="55544"/>
    <lineage>
        <taxon>Eukaryota</taxon>
        <taxon>Metazoa</taxon>
        <taxon>Chordata</taxon>
        <taxon>Craniata</taxon>
        <taxon>Vertebrata</taxon>
        <taxon>Euteleostomi</taxon>
        <taxon>Archelosauria</taxon>
        <taxon>Testudinata</taxon>
        <taxon>Testudines</taxon>
        <taxon>Cryptodira</taxon>
        <taxon>Durocryptodira</taxon>
        <taxon>Testudinoidea</taxon>
        <taxon>Platysternidae</taxon>
        <taxon>Platysternon</taxon>
    </lineage>
</organism>
<gene>
    <name evidence="1" type="ORF">DR999_PMT17990</name>
</gene>
<accession>A0A4D9DSS0</accession>
<protein>
    <submittedName>
        <fullName evidence="1">F-box only protein 24</fullName>
    </submittedName>
</protein>
<name>A0A4D9DSS0_9SAUR</name>
<proteinExistence type="predicted"/>
<reference evidence="1 2" key="2">
    <citation type="submission" date="2019-04" db="EMBL/GenBank/DDBJ databases">
        <title>The genome sequence of big-headed turtle.</title>
        <authorList>
            <person name="Gong S."/>
        </authorList>
    </citation>
    <scope>NUCLEOTIDE SEQUENCE [LARGE SCALE GENOMIC DNA]</scope>
    <source>
        <strain evidence="1">DO16091913</strain>
        <tissue evidence="1">Muscle</tissue>
    </source>
</reference>
<dbReference type="AlphaFoldDB" id="A0A4D9DSS0"/>
<dbReference type="EMBL" id="QXTE01000296">
    <property type="protein sequence ID" value="TFJ99934.1"/>
    <property type="molecule type" value="Genomic_DNA"/>
</dbReference>
<reference evidence="1 2" key="1">
    <citation type="submission" date="2019-04" db="EMBL/GenBank/DDBJ databases">
        <title>Draft genome of the big-headed turtle Platysternon megacephalum.</title>
        <authorList>
            <person name="Gong S."/>
        </authorList>
    </citation>
    <scope>NUCLEOTIDE SEQUENCE [LARGE SCALE GENOMIC DNA]</scope>
    <source>
        <strain evidence="1">DO16091913</strain>
        <tissue evidence="1">Muscle</tissue>
    </source>
</reference>
<sequence>MQGRDPGSVTYHCLFKRTKHAFMLVLDPVEDFMNFLYHVELGEILLLLLGLEPMQLSSEVRTFFSTQNEISFPSHWVGDVYLENCTWLSSSVQRSEWLQAM</sequence>
<keyword evidence="2" id="KW-1185">Reference proteome</keyword>
<dbReference type="Proteomes" id="UP000297703">
    <property type="component" value="Unassembled WGS sequence"/>
</dbReference>
<evidence type="ECO:0000313" key="1">
    <source>
        <dbReference type="EMBL" id="TFJ99934.1"/>
    </source>
</evidence>
<evidence type="ECO:0000313" key="2">
    <source>
        <dbReference type="Proteomes" id="UP000297703"/>
    </source>
</evidence>
<comment type="caution">
    <text evidence="1">The sequence shown here is derived from an EMBL/GenBank/DDBJ whole genome shotgun (WGS) entry which is preliminary data.</text>
</comment>